<comment type="caution">
    <text evidence="9">The sequence shown here is derived from an EMBL/GenBank/DDBJ whole genome shotgun (WGS) entry which is preliminary data.</text>
</comment>
<dbReference type="FunFam" id="1.20.1720.10:FF:000009">
    <property type="entry name" value="MFS multidrug transporter"/>
    <property type="match status" value="1"/>
</dbReference>
<keyword evidence="3 7" id="KW-0812">Transmembrane</keyword>
<feature type="transmembrane region" description="Helical" evidence="7">
    <location>
        <begin position="334"/>
        <end position="356"/>
    </location>
</feature>
<feature type="transmembrane region" description="Helical" evidence="7">
    <location>
        <begin position="511"/>
        <end position="532"/>
    </location>
</feature>
<accession>A0AAN7B8Q2</accession>
<evidence type="ECO:0000256" key="5">
    <source>
        <dbReference type="ARBA" id="ARBA00023136"/>
    </source>
</evidence>
<dbReference type="GO" id="GO:0022857">
    <property type="term" value="F:transmembrane transporter activity"/>
    <property type="evidence" value="ECO:0007669"/>
    <property type="project" value="InterPro"/>
</dbReference>
<evidence type="ECO:0000313" key="10">
    <source>
        <dbReference type="Proteomes" id="UP001301769"/>
    </source>
</evidence>
<keyword evidence="4 7" id="KW-1133">Transmembrane helix</keyword>
<name>A0AAN7B8Q2_9PEZI</name>
<sequence length="590" mass="64206">MTSKPTLNDPFHNRNALPEDPDITTFDDWEFDHGFNFGFDFDDLKYEHPRPSPALPCPPTPSLPIPQSQPRDEDSQPYHVYTKGQKWFLVIVIGAAGLFSGLSSNIYFPAMDEISDSLNVSLGAVSLTITSYMIAQGITPLIWGSFSDTLGRRPIYMASFSVYIIANIALSFTPNYAVLIVFRALQAAGSASTVSIGNGVIQDISPPAERGSFIAFYQAIRNFRIAIGPVLGGVLAEFLGFRSIFAFLLILSCLVLATIILFLPETLRSIAGNGSLQLTGVYRPFVQRLLAGKSGPKWLQYCNSDEDAGDMLPRKKVTAQTFIEPLKLLGEKDILFNLIFGGVVYAVWSMVTSSTTRLLQESFGLNEILLGLAFLPNGLGTIVGSAIVGKLMTRDFTRLEAAYRLSPHHNAPLPTNFKIGKSIPLDFPLERARLSHLPWISILFILSTSIYGFSLAVAPNPTIQPSPGWIVIPLILQFLIAATSNAVFALNQTIVADLCPGRGASVTAVNNLVRCGLGALGAAVIDGLITLVGVAPCFLGLGMMTVGVAPFAVLNWYWGMKWRGERARRKEREAAMRQRDVETGGLPLKG</sequence>
<feature type="domain" description="Major facilitator superfamily (MFS) profile" evidence="8">
    <location>
        <begin position="89"/>
        <end position="567"/>
    </location>
</feature>
<evidence type="ECO:0000313" key="9">
    <source>
        <dbReference type="EMBL" id="KAK4214973.1"/>
    </source>
</evidence>
<feature type="transmembrane region" description="Helical" evidence="7">
    <location>
        <begin position="120"/>
        <end position="143"/>
    </location>
</feature>
<proteinExistence type="predicted"/>
<evidence type="ECO:0000256" key="1">
    <source>
        <dbReference type="ARBA" id="ARBA00004141"/>
    </source>
</evidence>
<feature type="transmembrane region" description="Helical" evidence="7">
    <location>
        <begin position="368"/>
        <end position="388"/>
    </location>
</feature>
<evidence type="ECO:0000256" key="7">
    <source>
        <dbReference type="SAM" id="Phobius"/>
    </source>
</evidence>
<evidence type="ECO:0000256" key="4">
    <source>
        <dbReference type="ARBA" id="ARBA00022989"/>
    </source>
</evidence>
<feature type="transmembrane region" description="Helical" evidence="7">
    <location>
        <begin position="155"/>
        <end position="173"/>
    </location>
</feature>
<dbReference type="InterPro" id="IPR020846">
    <property type="entry name" value="MFS_dom"/>
</dbReference>
<dbReference type="Pfam" id="PF07690">
    <property type="entry name" value="MFS_1"/>
    <property type="match status" value="1"/>
</dbReference>
<feature type="transmembrane region" description="Helical" evidence="7">
    <location>
        <begin position="437"/>
        <end position="458"/>
    </location>
</feature>
<dbReference type="InterPro" id="IPR036259">
    <property type="entry name" value="MFS_trans_sf"/>
</dbReference>
<feature type="region of interest" description="Disordered" evidence="6">
    <location>
        <begin position="50"/>
        <end position="76"/>
    </location>
</feature>
<reference evidence="9" key="1">
    <citation type="journal article" date="2023" name="Mol. Phylogenet. Evol.">
        <title>Genome-scale phylogeny and comparative genomics of the fungal order Sordariales.</title>
        <authorList>
            <person name="Hensen N."/>
            <person name="Bonometti L."/>
            <person name="Westerberg I."/>
            <person name="Brannstrom I.O."/>
            <person name="Guillou S."/>
            <person name="Cros-Aarteil S."/>
            <person name="Calhoun S."/>
            <person name="Haridas S."/>
            <person name="Kuo A."/>
            <person name="Mondo S."/>
            <person name="Pangilinan J."/>
            <person name="Riley R."/>
            <person name="LaButti K."/>
            <person name="Andreopoulos B."/>
            <person name="Lipzen A."/>
            <person name="Chen C."/>
            <person name="Yan M."/>
            <person name="Daum C."/>
            <person name="Ng V."/>
            <person name="Clum A."/>
            <person name="Steindorff A."/>
            <person name="Ohm R.A."/>
            <person name="Martin F."/>
            <person name="Silar P."/>
            <person name="Natvig D.O."/>
            <person name="Lalanne C."/>
            <person name="Gautier V."/>
            <person name="Ament-Velasquez S.L."/>
            <person name="Kruys A."/>
            <person name="Hutchinson M.I."/>
            <person name="Powell A.J."/>
            <person name="Barry K."/>
            <person name="Miller A.N."/>
            <person name="Grigoriev I.V."/>
            <person name="Debuchy R."/>
            <person name="Gladieux P."/>
            <person name="Hiltunen Thoren M."/>
            <person name="Johannesson H."/>
        </authorList>
    </citation>
    <scope>NUCLEOTIDE SEQUENCE</scope>
    <source>
        <strain evidence="9">PSN293</strain>
    </source>
</reference>
<dbReference type="EMBL" id="MU858085">
    <property type="protein sequence ID" value="KAK4214973.1"/>
    <property type="molecule type" value="Genomic_DNA"/>
</dbReference>
<keyword evidence="2" id="KW-0813">Transport</keyword>
<feature type="transmembrane region" description="Helical" evidence="7">
    <location>
        <begin position="244"/>
        <end position="263"/>
    </location>
</feature>
<feature type="region of interest" description="Disordered" evidence="6">
    <location>
        <begin position="1"/>
        <end position="20"/>
    </location>
</feature>
<dbReference type="InterPro" id="IPR011701">
    <property type="entry name" value="MFS"/>
</dbReference>
<evidence type="ECO:0000256" key="2">
    <source>
        <dbReference type="ARBA" id="ARBA00022448"/>
    </source>
</evidence>
<feature type="transmembrane region" description="Helical" evidence="7">
    <location>
        <begin position="538"/>
        <end position="558"/>
    </location>
</feature>
<evidence type="ECO:0000259" key="8">
    <source>
        <dbReference type="PROSITE" id="PS50850"/>
    </source>
</evidence>
<reference evidence="9" key="2">
    <citation type="submission" date="2023-05" db="EMBL/GenBank/DDBJ databases">
        <authorList>
            <consortium name="Lawrence Berkeley National Laboratory"/>
            <person name="Steindorff A."/>
            <person name="Hensen N."/>
            <person name="Bonometti L."/>
            <person name="Westerberg I."/>
            <person name="Brannstrom I.O."/>
            <person name="Guillou S."/>
            <person name="Cros-Aarteil S."/>
            <person name="Calhoun S."/>
            <person name="Haridas S."/>
            <person name="Kuo A."/>
            <person name="Mondo S."/>
            <person name="Pangilinan J."/>
            <person name="Riley R."/>
            <person name="Labutti K."/>
            <person name="Andreopoulos B."/>
            <person name="Lipzen A."/>
            <person name="Chen C."/>
            <person name="Yanf M."/>
            <person name="Daum C."/>
            <person name="Ng V."/>
            <person name="Clum A."/>
            <person name="Ohm R."/>
            <person name="Martin F."/>
            <person name="Silar P."/>
            <person name="Natvig D."/>
            <person name="Lalanne C."/>
            <person name="Gautier V."/>
            <person name="Ament-Velasquez S.L."/>
            <person name="Kruys A."/>
            <person name="Hutchinson M.I."/>
            <person name="Powell A.J."/>
            <person name="Barry K."/>
            <person name="Miller A.N."/>
            <person name="Grigoriev I.V."/>
            <person name="Debuchy R."/>
            <person name="Gladieux P."/>
            <person name="Thoren M.H."/>
            <person name="Johannesson H."/>
        </authorList>
    </citation>
    <scope>NUCLEOTIDE SEQUENCE</scope>
    <source>
        <strain evidence="9">PSN293</strain>
    </source>
</reference>
<protein>
    <submittedName>
        <fullName evidence="9">Major facilitator superfamily transporter</fullName>
    </submittedName>
</protein>
<evidence type="ECO:0000256" key="3">
    <source>
        <dbReference type="ARBA" id="ARBA00022692"/>
    </source>
</evidence>
<dbReference type="SUPFAM" id="SSF103473">
    <property type="entry name" value="MFS general substrate transporter"/>
    <property type="match status" value="1"/>
</dbReference>
<evidence type="ECO:0000256" key="6">
    <source>
        <dbReference type="SAM" id="MobiDB-lite"/>
    </source>
</evidence>
<dbReference type="PANTHER" id="PTHR23502">
    <property type="entry name" value="MAJOR FACILITATOR SUPERFAMILY"/>
    <property type="match status" value="1"/>
</dbReference>
<dbReference type="Gene3D" id="1.20.1250.20">
    <property type="entry name" value="MFS general substrate transporter like domains"/>
    <property type="match status" value="1"/>
</dbReference>
<gene>
    <name evidence="9" type="ORF">QBC37DRAFT_372428</name>
</gene>
<comment type="subcellular location">
    <subcellularLocation>
        <location evidence="1">Membrane</location>
        <topology evidence="1">Multi-pass membrane protein</topology>
    </subcellularLocation>
</comment>
<dbReference type="Proteomes" id="UP001301769">
    <property type="component" value="Unassembled WGS sequence"/>
</dbReference>
<feature type="transmembrane region" description="Helical" evidence="7">
    <location>
        <begin position="87"/>
        <end position="108"/>
    </location>
</feature>
<keyword evidence="10" id="KW-1185">Reference proteome</keyword>
<feature type="transmembrane region" description="Helical" evidence="7">
    <location>
        <begin position="470"/>
        <end position="490"/>
    </location>
</feature>
<dbReference type="GO" id="GO:0005886">
    <property type="term" value="C:plasma membrane"/>
    <property type="evidence" value="ECO:0007669"/>
    <property type="project" value="TreeGrafter"/>
</dbReference>
<dbReference type="PANTHER" id="PTHR23502:SF26">
    <property type="entry name" value="MAJOR FACILITATOR SUPERFAMILY (MFS) PROFILE DOMAIN-CONTAINING PROTEIN"/>
    <property type="match status" value="1"/>
</dbReference>
<organism evidence="9 10">
    <name type="scientific">Rhypophila decipiens</name>
    <dbReference type="NCBI Taxonomy" id="261697"/>
    <lineage>
        <taxon>Eukaryota</taxon>
        <taxon>Fungi</taxon>
        <taxon>Dikarya</taxon>
        <taxon>Ascomycota</taxon>
        <taxon>Pezizomycotina</taxon>
        <taxon>Sordariomycetes</taxon>
        <taxon>Sordariomycetidae</taxon>
        <taxon>Sordariales</taxon>
        <taxon>Naviculisporaceae</taxon>
        <taxon>Rhypophila</taxon>
    </lineage>
</organism>
<feature type="compositionally biased region" description="Pro residues" evidence="6">
    <location>
        <begin position="51"/>
        <end position="64"/>
    </location>
</feature>
<dbReference type="PROSITE" id="PS50850">
    <property type="entry name" value="MFS"/>
    <property type="match status" value="1"/>
</dbReference>
<dbReference type="AlphaFoldDB" id="A0AAN7B8Q2"/>
<keyword evidence="5 7" id="KW-0472">Membrane</keyword>